<organism evidence="1 2">
    <name type="scientific">Schizothecium vesticola</name>
    <dbReference type="NCBI Taxonomy" id="314040"/>
    <lineage>
        <taxon>Eukaryota</taxon>
        <taxon>Fungi</taxon>
        <taxon>Dikarya</taxon>
        <taxon>Ascomycota</taxon>
        <taxon>Pezizomycotina</taxon>
        <taxon>Sordariomycetes</taxon>
        <taxon>Sordariomycetidae</taxon>
        <taxon>Sordariales</taxon>
        <taxon>Schizotheciaceae</taxon>
        <taxon>Schizothecium</taxon>
    </lineage>
</organism>
<dbReference type="EMBL" id="JAUKUD010000001">
    <property type="protein sequence ID" value="KAK0752938.1"/>
    <property type="molecule type" value="Genomic_DNA"/>
</dbReference>
<dbReference type="Proteomes" id="UP001172155">
    <property type="component" value="Unassembled WGS sequence"/>
</dbReference>
<name>A0AA40KBD2_9PEZI</name>
<dbReference type="AlphaFoldDB" id="A0AA40KBD2"/>
<sequence length="655" mass="73003">MNPPESSIPNLQLQSLAVDFIDTRLHKYHPAFATPPARYDPALGGFVVVPSPPLGGAAAGSAMTQDKVQEAELASPEISSENAGLTPRPLAEPAEALRFWDSIFFSAMHQFQLSTEEPKGRFEAGFSIRDAQDWTTVFDRLEAARKHYFGGANTKATFRRVYRHLADNTAPLFLSLTKLAPQTDCMFVTPVLGSIQIVLEAVKNAAQVRKAIGDSFDDLDFIFSEIELLLQTYPDDNNIKKASTELVVAIFAAVESVIGFLVKSILKRMGGAIFKRDEYEIQVLEALEDVKSRSLRLLRESEGSEKWMISDGMKRILVETGQIRQDVKDGFKAIIDSCLKELDAKIEAKLNAKLEAWNRAALQALIEALSQPRPQGDLLNGRVEYQRISPQELLDWIDVPDVAASDMIHINEKRQPWASSREQARAEQLVQSRQLREWMASAESSQLLVHGDYEVLRQVSGLTLFCASLQQMLAAKSPRFIPLVFFCGMHSNDRTDPNTGGRAIIQSFVCQLLCQVEGLDLSTLADQGIDETLIRMGDVEELCNIFVWLVDRLPQGIVVFCVLDGVVYYERRGFEEDMAFVLMTLLRLSAEGGTAAAVKVLLTSPSRTVTIRQPFPDDLILSMEAMPPLDQEASASRLERQFEELQEGNVEETVM</sequence>
<evidence type="ECO:0000313" key="2">
    <source>
        <dbReference type="Proteomes" id="UP001172155"/>
    </source>
</evidence>
<reference evidence="1" key="1">
    <citation type="submission" date="2023-06" db="EMBL/GenBank/DDBJ databases">
        <title>Genome-scale phylogeny and comparative genomics of the fungal order Sordariales.</title>
        <authorList>
            <consortium name="Lawrence Berkeley National Laboratory"/>
            <person name="Hensen N."/>
            <person name="Bonometti L."/>
            <person name="Westerberg I."/>
            <person name="Brannstrom I.O."/>
            <person name="Guillou S."/>
            <person name="Cros-Aarteil S."/>
            <person name="Calhoun S."/>
            <person name="Haridas S."/>
            <person name="Kuo A."/>
            <person name="Mondo S."/>
            <person name="Pangilinan J."/>
            <person name="Riley R."/>
            <person name="LaButti K."/>
            <person name="Andreopoulos B."/>
            <person name="Lipzen A."/>
            <person name="Chen C."/>
            <person name="Yanf M."/>
            <person name="Daum C."/>
            <person name="Ng V."/>
            <person name="Clum A."/>
            <person name="Steindorff A."/>
            <person name="Ohm R."/>
            <person name="Martin F."/>
            <person name="Silar P."/>
            <person name="Natvig D."/>
            <person name="Lalanne C."/>
            <person name="Gautier V."/>
            <person name="Ament-velasquez S.L."/>
            <person name="Kruys A."/>
            <person name="Hutchinson M.I."/>
            <person name="Powell A.J."/>
            <person name="Barry K."/>
            <person name="Miller A.N."/>
            <person name="Grigoriev I.V."/>
            <person name="Debuchy R."/>
            <person name="Gladieux P."/>
            <person name="Thoren M.H."/>
            <person name="Johannesson H."/>
        </authorList>
    </citation>
    <scope>NUCLEOTIDE SEQUENCE</scope>
    <source>
        <strain evidence="1">SMH3187-1</strain>
    </source>
</reference>
<gene>
    <name evidence="1" type="ORF">B0T18DRAFT_395663</name>
</gene>
<dbReference type="PANTHER" id="PTHR40619:SF3">
    <property type="entry name" value="FUNGAL STAND N-TERMINAL GOODBYE DOMAIN-CONTAINING PROTEIN"/>
    <property type="match status" value="1"/>
</dbReference>
<comment type="caution">
    <text evidence="1">The sequence shown here is derived from an EMBL/GenBank/DDBJ whole genome shotgun (WGS) entry which is preliminary data.</text>
</comment>
<evidence type="ECO:0000313" key="1">
    <source>
        <dbReference type="EMBL" id="KAK0752938.1"/>
    </source>
</evidence>
<keyword evidence="2" id="KW-1185">Reference proteome</keyword>
<accession>A0AA40KBD2</accession>
<protein>
    <recommendedName>
        <fullName evidence="3">Fungal STAND N-terminal Goodbye domain-containing protein</fullName>
    </recommendedName>
</protein>
<proteinExistence type="predicted"/>
<evidence type="ECO:0008006" key="3">
    <source>
        <dbReference type="Google" id="ProtNLM"/>
    </source>
</evidence>
<dbReference type="PANTHER" id="PTHR40619">
    <property type="entry name" value="FUNGAL STAND N-TERMINAL GOODBYE DOMAIN-CONTAINING PROTEIN"/>
    <property type="match status" value="1"/>
</dbReference>